<evidence type="ECO:0000313" key="2">
    <source>
        <dbReference type="EMBL" id="SMY26662.1"/>
    </source>
</evidence>
<dbReference type="InterPro" id="IPR000210">
    <property type="entry name" value="BTB/POZ_dom"/>
</dbReference>
<dbReference type="CDD" id="cd18186">
    <property type="entry name" value="BTB_POZ_ZBTB_KLHL-like"/>
    <property type="match status" value="1"/>
</dbReference>
<dbReference type="Pfam" id="PF00651">
    <property type="entry name" value="BTB"/>
    <property type="match status" value="1"/>
</dbReference>
<dbReference type="PANTHER" id="PTHR47843">
    <property type="entry name" value="BTB DOMAIN-CONTAINING PROTEIN-RELATED"/>
    <property type="match status" value="1"/>
</dbReference>
<evidence type="ECO:0000259" key="1">
    <source>
        <dbReference type="Pfam" id="PF00651"/>
    </source>
</evidence>
<dbReference type="SUPFAM" id="SSF54695">
    <property type="entry name" value="POZ domain"/>
    <property type="match status" value="1"/>
</dbReference>
<protein>
    <recommendedName>
        <fullName evidence="1">BTB domain-containing protein</fullName>
    </recommendedName>
</protein>
<dbReference type="AlphaFoldDB" id="A0A1Y6LQI7"/>
<feature type="domain" description="BTB" evidence="1">
    <location>
        <begin position="102"/>
        <end position="175"/>
    </location>
</feature>
<proteinExistence type="predicted"/>
<reference evidence="2 3" key="1">
    <citation type="submission" date="2016-10" db="EMBL/GenBank/DDBJ databases">
        <authorList>
            <person name="Varghese N."/>
        </authorList>
    </citation>
    <scope>NUCLEOTIDE SEQUENCE [LARGE SCALE GENOMIC DNA]</scope>
</reference>
<dbReference type="EMBL" id="LT882683">
    <property type="protein sequence ID" value="SMY26662.1"/>
    <property type="molecule type" value="Genomic_DNA"/>
</dbReference>
<dbReference type="Gene3D" id="3.30.710.10">
    <property type="entry name" value="Potassium Channel Kv1.1, Chain A"/>
    <property type="match status" value="1"/>
</dbReference>
<organism evidence="2 3">
    <name type="scientific">Zymoseptoria tritici ST99CH_1A5</name>
    <dbReference type="NCBI Taxonomy" id="1276529"/>
    <lineage>
        <taxon>Eukaryota</taxon>
        <taxon>Fungi</taxon>
        <taxon>Dikarya</taxon>
        <taxon>Ascomycota</taxon>
        <taxon>Pezizomycotina</taxon>
        <taxon>Dothideomycetes</taxon>
        <taxon>Dothideomycetidae</taxon>
        <taxon>Mycosphaerellales</taxon>
        <taxon>Mycosphaerellaceae</taxon>
        <taxon>Zymoseptoria</taxon>
    </lineage>
</organism>
<evidence type="ECO:0000313" key="3">
    <source>
        <dbReference type="Proteomes" id="UP000215453"/>
    </source>
</evidence>
<accession>A0A1Y6LQI7</accession>
<gene>
    <name evidence="2" type="ORF">ZT1A5_G8106</name>
</gene>
<dbReference type="InterPro" id="IPR011333">
    <property type="entry name" value="SKP1/BTB/POZ_sf"/>
</dbReference>
<dbReference type="Proteomes" id="UP000215453">
    <property type="component" value="Chromosome 8"/>
</dbReference>
<name>A0A1Y6LQI7_ZYMTR</name>
<dbReference type="PANTHER" id="PTHR47843:SF2">
    <property type="entry name" value="BTB DOMAIN-CONTAINING PROTEIN"/>
    <property type="match status" value="1"/>
</dbReference>
<sequence length="322" mass="35671">MALDHPFDAPAKHQLQQVLDFVALKTDINDQELNTQSSATGSWLEDELNINALDSSSQNHETTLSPTSPIIFAHDHATIEAMAPKRKSEFEEFEKTTKPFLGDELVTVTLDGSSSSHKVSKAMLCHASPYFVKALSGSFKQARERTLRLPGCDEDTFKLFIGYLANNRLPDYTAAYEASMSPGDETATDKLHTSFQDQLINLWSLADAYLMPSLQNKAMRQFLQLTAGGTILAGTASLAYEKTADGSVMRQAVVGECVNDYATKTLAHCFNEVWFKRMGTVQSFFYDFSKTLAACSTNNCDHDDSHSPSLMVDQSRYMVPES</sequence>